<evidence type="ECO:0000313" key="2">
    <source>
        <dbReference type="EMBL" id="EKC27388.1"/>
    </source>
</evidence>
<dbReference type="InParanoid" id="K1Q0E2"/>
<evidence type="ECO:0000259" key="1">
    <source>
        <dbReference type="Pfam" id="PF25273"/>
    </source>
</evidence>
<dbReference type="AlphaFoldDB" id="K1Q0E2"/>
<dbReference type="PANTHER" id="PTHR34415:SF1">
    <property type="entry name" value="INTEGRASE CATALYTIC DOMAIN-CONTAINING PROTEIN"/>
    <property type="match status" value="1"/>
</dbReference>
<dbReference type="HOGENOM" id="CLU_025415_3_1_1"/>
<dbReference type="PANTHER" id="PTHR34415">
    <property type="entry name" value="INTEGRASE CATALYTIC DOMAIN-CONTAINING PROTEIN"/>
    <property type="match status" value="1"/>
</dbReference>
<name>K1Q0E2_MAGGI</name>
<protein>
    <recommendedName>
        <fullName evidence="1">DUF7869 domain-containing protein</fullName>
    </recommendedName>
</protein>
<accession>K1Q0E2</accession>
<feature type="domain" description="DUF7869" evidence="1">
    <location>
        <begin position="372"/>
        <end position="498"/>
    </location>
</feature>
<proteinExistence type="predicted"/>
<organism evidence="2">
    <name type="scientific">Magallana gigas</name>
    <name type="common">Pacific oyster</name>
    <name type="synonym">Crassostrea gigas</name>
    <dbReference type="NCBI Taxonomy" id="29159"/>
    <lineage>
        <taxon>Eukaryota</taxon>
        <taxon>Metazoa</taxon>
        <taxon>Spiralia</taxon>
        <taxon>Lophotrochozoa</taxon>
        <taxon>Mollusca</taxon>
        <taxon>Bivalvia</taxon>
        <taxon>Autobranchia</taxon>
        <taxon>Pteriomorphia</taxon>
        <taxon>Ostreida</taxon>
        <taxon>Ostreoidea</taxon>
        <taxon>Ostreidae</taxon>
        <taxon>Magallana</taxon>
    </lineage>
</organism>
<gene>
    <name evidence="2" type="ORF">CGI_10004391</name>
</gene>
<dbReference type="InterPro" id="IPR057191">
    <property type="entry name" value="DUF7869"/>
</dbReference>
<sequence length="567" mass="64932">MGYIERTFESGCGCTEKCFLKLASFKDQAYSLILRLREYTKGERDIYILSKLEDQLITKDVGTSGGKRERQRFHYCFQGVEICESAWRSLFELGRSEFKNLKRQFKENGVSPRVHGLTGKKSNHGHQFCVVEGAVLFIKRYADQFGLPLPAAPRARDDTAPVLLPCSDSKASIHAKYKEACLETGSPFMELTTFKEAWNSCVPYIQFIKPKTDLCKTCHDLREDIAGAFTEEIKLQLTQRLMNHVEQAKQERDFYKLCTEKARSELQNVERPHGKYLQSCSTPFTEVHYTFDFSQYITIPHSSQQVGALFFLQPKKVQIFGICDENFPVQTNYLIDESETIGENGSKTHGPNAVLSMVHHYLNASSYGEIACHFHADNCVGQNKNKTTLHYLAWRCCTGRHKEIQLHFMIAGHTKCLCDSCFGMLKKKFRRSEVNGIDELETVVENSAKCNTVARFGGNGNRLQWYGWDVFFNTHFKPLKGIGKFQHFRFTADEPGVVFAKHTLDSPEVRINLFKERVNMDEVLHGFPEVIAPAGLSADRKRYLFKEIRPYVRAPYKDLTCPAPDEE</sequence>
<dbReference type="EMBL" id="JH816136">
    <property type="protein sequence ID" value="EKC27388.1"/>
    <property type="molecule type" value="Genomic_DNA"/>
</dbReference>
<reference evidence="2" key="1">
    <citation type="journal article" date="2012" name="Nature">
        <title>The oyster genome reveals stress adaptation and complexity of shell formation.</title>
        <authorList>
            <person name="Zhang G."/>
            <person name="Fang X."/>
            <person name="Guo X."/>
            <person name="Li L."/>
            <person name="Luo R."/>
            <person name="Xu F."/>
            <person name="Yang P."/>
            <person name="Zhang L."/>
            <person name="Wang X."/>
            <person name="Qi H."/>
            <person name="Xiong Z."/>
            <person name="Que H."/>
            <person name="Xie Y."/>
            <person name="Holland P.W."/>
            <person name="Paps J."/>
            <person name="Zhu Y."/>
            <person name="Wu F."/>
            <person name="Chen Y."/>
            <person name="Wang J."/>
            <person name="Peng C."/>
            <person name="Meng J."/>
            <person name="Yang L."/>
            <person name="Liu J."/>
            <person name="Wen B."/>
            <person name="Zhang N."/>
            <person name="Huang Z."/>
            <person name="Zhu Q."/>
            <person name="Feng Y."/>
            <person name="Mount A."/>
            <person name="Hedgecock D."/>
            <person name="Xu Z."/>
            <person name="Liu Y."/>
            <person name="Domazet-Loso T."/>
            <person name="Du Y."/>
            <person name="Sun X."/>
            <person name="Zhang S."/>
            <person name="Liu B."/>
            <person name="Cheng P."/>
            <person name="Jiang X."/>
            <person name="Li J."/>
            <person name="Fan D."/>
            <person name="Wang W."/>
            <person name="Fu W."/>
            <person name="Wang T."/>
            <person name="Wang B."/>
            <person name="Zhang J."/>
            <person name="Peng Z."/>
            <person name="Li Y."/>
            <person name="Li N."/>
            <person name="Wang J."/>
            <person name="Chen M."/>
            <person name="He Y."/>
            <person name="Tan F."/>
            <person name="Song X."/>
            <person name="Zheng Q."/>
            <person name="Huang R."/>
            <person name="Yang H."/>
            <person name="Du X."/>
            <person name="Chen L."/>
            <person name="Yang M."/>
            <person name="Gaffney P.M."/>
            <person name="Wang S."/>
            <person name="Luo L."/>
            <person name="She Z."/>
            <person name="Ming Y."/>
            <person name="Huang W."/>
            <person name="Zhang S."/>
            <person name="Huang B."/>
            <person name="Zhang Y."/>
            <person name="Qu T."/>
            <person name="Ni P."/>
            <person name="Miao G."/>
            <person name="Wang J."/>
            <person name="Wang Q."/>
            <person name="Steinberg C.E."/>
            <person name="Wang H."/>
            <person name="Li N."/>
            <person name="Qian L."/>
            <person name="Zhang G."/>
            <person name="Li Y."/>
            <person name="Yang H."/>
            <person name="Liu X."/>
            <person name="Wang J."/>
            <person name="Yin Y."/>
            <person name="Wang J."/>
        </authorList>
    </citation>
    <scope>NUCLEOTIDE SEQUENCE [LARGE SCALE GENOMIC DNA]</scope>
    <source>
        <strain evidence="2">05x7-T-G4-1.051#20</strain>
    </source>
</reference>
<dbReference type="Pfam" id="PF25273">
    <property type="entry name" value="DUF7869"/>
    <property type="match status" value="1"/>
</dbReference>